<feature type="region of interest" description="Disordered" evidence="1">
    <location>
        <begin position="103"/>
        <end position="214"/>
    </location>
</feature>
<feature type="compositionally biased region" description="Polar residues" evidence="1">
    <location>
        <begin position="103"/>
        <end position="114"/>
    </location>
</feature>
<dbReference type="EMBL" id="PKMI01000039">
    <property type="protein sequence ID" value="RBA12489.1"/>
    <property type="molecule type" value="Genomic_DNA"/>
</dbReference>
<accession>A0A365MVC5</accession>
<organism evidence="2 3">
    <name type="scientific">Gibberella intermedia</name>
    <name type="common">Bulb rot disease fungus</name>
    <name type="synonym">Fusarium proliferatum</name>
    <dbReference type="NCBI Taxonomy" id="948311"/>
    <lineage>
        <taxon>Eukaryota</taxon>
        <taxon>Fungi</taxon>
        <taxon>Dikarya</taxon>
        <taxon>Ascomycota</taxon>
        <taxon>Pezizomycotina</taxon>
        <taxon>Sordariomycetes</taxon>
        <taxon>Hypocreomycetidae</taxon>
        <taxon>Hypocreales</taxon>
        <taxon>Nectriaceae</taxon>
        <taxon>Fusarium</taxon>
        <taxon>Fusarium fujikuroi species complex</taxon>
    </lineage>
</organism>
<reference evidence="2 3" key="1">
    <citation type="submission" date="2017-12" db="EMBL/GenBank/DDBJ databases">
        <title>Genome sequence of the mycotoxigenic crop pathogen Fusarium proliferatum, strain ITEM 2341 from Date Palm.</title>
        <authorList>
            <person name="Almiman B.F."/>
            <person name="Shittu T.A."/>
            <person name="Muthumeenakshi S."/>
            <person name="Baroncelli R."/>
            <person name="Sreenivasaprasada S."/>
        </authorList>
    </citation>
    <scope>NUCLEOTIDE SEQUENCE [LARGE SCALE GENOMIC DNA]</scope>
    <source>
        <strain evidence="2 3">ITEM 2341</strain>
    </source>
</reference>
<evidence type="ECO:0000256" key="1">
    <source>
        <dbReference type="SAM" id="MobiDB-lite"/>
    </source>
</evidence>
<proteinExistence type="predicted"/>
<dbReference type="AlphaFoldDB" id="A0A365MVC5"/>
<name>A0A365MVC5_GIBIN</name>
<comment type="caution">
    <text evidence="2">The sequence shown here is derived from an EMBL/GenBank/DDBJ whole genome shotgun (WGS) entry which is preliminary data.</text>
</comment>
<evidence type="ECO:0000313" key="3">
    <source>
        <dbReference type="Proteomes" id="UP000251714"/>
    </source>
</evidence>
<dbReference type="Proteomes" id="UP000251714">
    <property type="component" value="Unassembled WGS sequence"/>
</dbReference>
<feature type="compositionally biased region" description="Polar residues" evidence="1">
    <location>
        <begin position="196"/>
        <end position="206"/>
    </location>
</feature>
<sequence length="214" mass="23047">MTSILGDTTAAASFARLTCASQSTQESEWTETERKMKKVKISLQQTPNKTSSSLILTLRTINSIQQHSSLVPTMAESDSDYSDSGLPSLKPFLIPGFDYSSTQRNHVTQTSTPHDPNVPVEAPIENAPDTESSQPESSNAQNTGSDPANPYTDAPTEEDLVSSETNFDTETSVDPDHNGPVEEPVECSLDPGPSQAKISEAQSTGSDQEKKWAV</sequence>
<evidence type="ECO:0000313" key="2">
    <source>
        <dbReference type="EMBL" id="RBA12489.1"/>
    </source>
</evidence>
<feature type="compositionally biased region" description="Polar residues" evidence="1">
    <location>
        <begin position="162"/>
        <end position="172"/>
    </location>
</feature>
<protein>
    <submittedName>
        <fullName evidence="2">Uncharacterized protein</fullName>
    </submittedName>
</protein>
<feature type="compositionally biased region" description="Polar residues" evidence="1">
    <location>
        <begin position="129"/>
        <end position="146"/>
    </location>
</feature>
<gene>
    <name evidence="2" type="ORF">FPRO05_03939</name>
</gene>